<gene>
    <name evidence="1" type="ORF">EHQ82_01755</name>
</gene>
<comment type="caution">
    <text evidence="1">The sequence shown here is derived from an EMBL/GenBank/DDBJ whole genome shotgun (WGS) entry which is preliminary data.</text>
</comment>
<evidence type="ECO:0000313" key="1">
    <source>
        <dbReference type="EMBL" id="TGM27917.1"/>
    </source>
</evidence>
<evidence type="ECO:0000313" key="2">
    <source>
        <dbReference type="Proteomes" id="UP000298057"/>
    </source>
</evidence>
<dbReference type="RefSeq" id="WP_135625886.1">
    <property type="nucleotide sequence ID" value="NZ_RQGU01000032.1"/>
</dbReference>
<dbReference type="PROSITE" id="PS51257">
    <property type="entry name" value="PROKAR_LIPOPROTEIN"/>
    <property type="match status" value="1"/>
</dbReference>
<organism evidence="1 2">
    <name type="scientific">Leptospira selangorensis</name>
    <dbReference type="NCBI Taxonomy" id="2484982"/>
    <lineage>
        <taxon>Bacteria</taxon>
        <taxon>Pseudomonadati</taxon>
        <taxon>Spirochaetota</taxon>
        <taxon>Spirochaetia</taxon>
        <taxon>Leptospirales</taxon>
        <taxon>Leptospiraceae</taxon>
        <taxon>Leptospira</taxon>
    </lineage>
</organism>
<accession>A0ABY2NI24</accession>
<keyword evidence="2" id="KW-1185">Reference proteome</keyword>
<proteinExistence type="predicted"/>
<name>A0ABY2NI24_9LEPT</name>
<dbReference type="EMBL" id="RQGU01000032">
    <property type="protein sequence ID" value="TGM27917.1"/>
    <property type="molecule type" value="Genomic_DNA"/>
</dbReference>
<protein>
    <recommendedName>
        <fullName evidence="3">Lipoprotein</fullName>
    </recommendedName>
</protein>
<dbReference type="Proteomes" id="UP000298057">
    <property type="component" value="Unassembled WGS sequence"/>
</dbReference>
<sequence length="137" mass="16099">MKNNIRLSILLFLAFLISCTKSIGIYEDRLIKLRDAEKDLNILYIAKQLEYFPNTTIVTDLKFSYSSGCDRDIYYDKSDFRKCLRNLAVNPFKSKNSVELSLEFRFFFENSCDLKKVIMFENSAWGGEVNLCEMRKI</sequence>
<reference evidence="2" key="1">
    <citation type="journal article" date="2019" name="PLoS Negl. Trop. Dis.">
        <title>Revisiting the worldwide diversity of Leptospira species in the environment.</title>
        <authorList>
            <person name="Vincent A.T."/>
            <person name="Schiettekatte O."/>
            <person name="Bourhy P."/>
            <person name="Veyrier F.J."/>
            <person name="Picardeau M."/>
        </authorList>
    </citation>
    <scope>NUCLEOTIDE SEQUENCE [LARGE SCALE GENOMIC DNA]</scope>
    <source>
        <strain evidence="2">201702406</strain>
    </source>
</reference>
<evidence type="ECO:0008006" key="3">
    <source>
        <dbReference type="Google" id="ProtNLM"/>
    </source>
</evidence>